<dbReference type="AlphaFoldDB" id="A0A0F9C7Z6"/>
<dbReference type="InterPro" id="IPR004821">
    <property type="entry name" value="Cyt_trans-like"/>
</dbReference>
<evidence type="ECO:0000259" key="3">
    <source>
        <dbReference type="Pfam" id="PF01467"/>
    </source>
</evidence>
<keyword evidence="2" id="KW-0548">Nucleotidyltransferase</keyword>
<name>A0A0F9C7Z6_9ZZZZ</name>
<evidence type="ECO:0000313" key="4">
    <source>
        <dbReference type="EMBL" id="KKK92791.1"/>
    </source>
</evidence>
<protein>
    <recommendedName>
        <fullName evidence="3">Cytidyltransferase-like domain-containing protein</fullName>
    </recommendedName>
</protein>
<accession>A0A0F9C7Z6</accession>
<dbReference type="GO" id="GO:0016779">
    <property type="term" value="F:nucleotidyltransferase activity"/>
    <property type="evidence" value="ECO:0007669"/>
    <property type="project" value="UniProtKB-KW"/>
</dbReference>
<dbReference type="InterPro" id="IPR050385">
    <property type="entry name" value="Archaeal_FAD_synthase"/>
</dbReference>
<organism evidence="4">
    <name type="scientific">marine sediment metagenome</name>
    <dbReference type="NCBI Taxonomy" id="412755"/>
    <lineage>
        <taxon>unclassified sequences</taxon>
        <taxon>metagenomes</taxon>
        <taxon>ecological metagenomes</taxon>
    </lineage>
</organism>
<dbReference type="PANTHER" id="PTHR43793">
    <property type="entry name" value="FAD SYNTHASE"/>
    <property type="match status" value="1"/>
</dbReference>
<evidence type="ECO:0000256" key="2">
    <source>
        <dbReference type="ARBA" id="ARBA00022695"/>
    </source>
</evidence>
<reference evidence="4" key="1">
    <citation type="journal article" date="2015" name="Nature">
        <title>Complex archaea that bridge the gap between prokaryotes and eukaryotes.</title>
        <authorList>
            <person name="Spang A."/>
            <person name="Saw J.H."/>
            <person name="Jorgensen S.L."/>
            <person name="Zaremba-Niedzwiedzka K."/>
            <person name="Martijn J."/>
            <person name="Lind A.E."/>
            <person name="van Eijk R."/>
            <person name="Schleper C."/>
            <person name="Guy L."/>
            <person name="Ettema T.J."/>
        </authorList>
    </citation>
    <scope>NUCLEOTIDE SEQUENCE</scope>
</reference>
<dbReference type="EMBL" id="LAZR01048056">
    <property type="protein sequence ID" value="KKK92791.1"/>
    <property type="molecule type" value="Genomic_DNA"/>
</dbReference>
<sequence length="156" mass="17477">ICTAEQLSQKIQPFRQNGQTVVFTNGCFDLLHSGHIHLFREARKKGDVFIVAVNDDFSLRKIKGASRPIFPLKERIEILTAIEDIDYLASFSEETPQKIIARLLPDVLVKGGDWKPEEVVGKREVEDAGGEVEIIPYLEGRSSSDIVKRIVNSAKS</sequence>
<dbReference type="PANTHER" id="PTHR43793:SF2">
    <property type="entry name" value="BIFUNCTIONAL PROTEIN HLDE"/>
    <property type="match status" value="1"/>
</dbReference>
<keyword evidence="1" id="KW-0808">Transferase</keyword>
<dbReference type="InterPro" id="IPR014729">
    <property type="entry name" value="Rossmann-like_a/b/a_fold"/>
</dbReference>
<proteinExistence type="predicted"/>
<comment type="caution">
    <text evidence="4">The sequence shown here is derived from an EMBL/GenBank/DDBJ whole genome shotgun (WGS) entry which is preliminary data.</text>
</comment>
<evidence type="ECO:0000256" key="1">
    <source>
        <dbReference type="ARBA" id="ARBA00022679"/>
    </source>
</evidence>
<dbReference type="Pfam" id="PF01467">
    <property type="entry name" value="CTP_transf_like"/>
    <property type="match status" value="1"/>
</dbReference>
<dbReference type="NCBIfam" id="TIGR00125">
    <property type="entry name" value="cyt_tran_rel"/>
    <property type="match status" value="1"/>
</dbReference>
<dbReference type="Gene3D" id="3.40.50.620">
    <property type="entry name" value="HUPs"/>
    <property type="match status" value="1"/>
</dbReference>
<gene>
    <name evidence="4" type="ORF">LCGC14_2699410</name>
</gene>
<feature type="domain" description="Cytidyltransferase-like" evidence="3">
    <location>
        <begin position="23"/>
        <end position="147"/>
    </location>
</feature>
<dbReference type="SUPFAM" id="SSF52374">
    <property type="entry name" value="Nucleotidylyl transferase"/>
    <property type="match status" value="1"/>
</dbReference>
<feature type="non-terminal residue" evidence="4">
    <location>
        <position position="1"/>
    </location>
</feature>